<evidence type="ECO:0000313" key="3">
    <source>
        <dbReference type="Proteomes" id="UP000594873"/>
    </source>
</evidence>
<organism evidence="2 3">
    <name type="scientific">Allosphingosinicella flava</name>
    <dbReference type="NCBI Taxonomy" id="2771430"/>
    <lineage>
        <taxon>Bacteria</taxon>
        <taxon>Pseudomonadati</taxon>
        <taxon>Pseudomonadota</taxon>
        <taxon>Alphaproteobacteria</taxon>
        <taxon>Sphingomonadales</taxon>
        <taxon>Sphingomonadaceae</taxon>
        <taxon>Allosphingosinicella</taxon>
    </lineage>
</organism>
<sequence length="292" mass="32186">MDRQRRDREQGQGGWSRDNREDRGWRGERSGGWGNERSGGYGGERSSGGGYSSFEDGPGGYGRGYGSSGSAGSSGAADTWGGSGYGGSEFGGRRFDRVDAGSTGTHGAHPMSAPYGAGGGYYGASSTGYRSSAREYAMRGQDLHDPHYSEWRNRQISELDRDYEDYRREHQSRFEQEFGNWRSKRQGQRQSLSKVTEHMEVVGNDGQHIGTVDKVRGDRIILTKGDKDAGGHHHSIPCSWIESVEDKVTVSKSADEAKRAWQDEERSRALFEREDSGSEGPHALNRSFSGTY</sequence>
<feature type="compositionally biased region" description="Basic and acidic residues" evidence="1">
    <location>
        <begin position="251"/>
        <end position="276"/>
    </location>
</feature>
<name>A0A7T2LN78_9SPHN</name>
<dbReference type="InterPro" id="IPR018684">
    <property type="entry name" value="DUF2171"/>
</dbReference>
<reference evidence="2 3" key="1">
    <citation type="submission" date="2020-11" db="EMBL/GenBank/DDBJ databases">
        <title>Genome seq and assembly of Sphingosinicella sp.</title>
        <authorList>
            <person name="Chhetri G."/>
        </authorList>
    </citation>
    <scope>NUCLEOTIDE SEQUENCE [LARGE SCALE GENOMIC DNA]</scope>
    <source>
        <strain evidence="2 3">UDD2</strain>
    </source>
</reference>
<dbReference type="EMBL" id="CP065592">
    <property type="protein sequence ID" value="QPQ56291.1"/>
    <property type="molecule type" value="Genomic_DNA"/>
</dbReference>
<dbReference type="Pfam" id="PF09939">
    <property type="entry name" value="DUF2171"/>
    <property type="match status" value="1"/>
</dbReference>
<feature type="compositionally biased region" description="Gly residues" evidence="1">
    <location>
        <begin position="30"/>
        <end position="69"/>
    </location>
</feature>
<dbReference type="Proteomes" id="UP000594873">
    <property type="component" value="Chromosome"/>
</dbReference>
<dbReference type="KEGG" id="sflv:IC614_07745"/>
<dbReference type="AlphaFoldDB" id="A0A7T2LN78"/>
<feature type="compositionally biased region" description="Basic and acidic residues" evidence="1">
    <location>
        <begin position="1"/>
        <end position="10"/>
    </location>
</feature>
<evidence type="ECO:0000313" key="2">
    <source>
        <dbReference type="EMBL" id="QPQ56291.1"/>
    </source>
</evidence>
<gene>
    <name evidence="2" type="ORF">IC614_07745</name>
</gene>
<protein>
    <submittedName>
        <fullName evidence="2">DUF2171 domain-containing protein</fullName>
    </submittedName>
</protein>
<keyword evidence="3" id="KW-1185">Reference proteome</keyword>
<feature type="compositionally biased region" description="Basic and acidic residues" evidence="1">
    <location>
        <begin position="17"/>
        <end position="29"/>
    </location>
</feature>
<evidence type="ECO:0000256" key="1">
    <source>
        <dbReference type="SAM" id="MobiDB-lite"/>
    </source>
</evidence>
<feature type="compositionally biased region" description="Gly residues" evidence="1">
    <location>
        <begin position="81"/>
        <end position="90"/>
    </location>
</feature>
<proteinExistence type="predicted"/>
<feature type="compositionally biased region" description="Low complexity" evidence="1">
    <location>
        <begin position="70"/>
        <end position="80"/>
    </location>
</feature>
<accession>A0A7T2LN78</accession>
<feature type="region of interest" description="Disordered" evidence="1">
    <location>
        <begin position="251"/>
        <end position="292"/>
    </location>
</feature>
<feature type="region of interest" description="Disordered" evidence="1">
    <location>
        <begin position="1"/>
        <end position="117"/>
    </location>
</feature>